<dbReference type="OrthoDB" id="37886at2759"/>
<dbReference type="GO" id="GO:0012506">
    <property type="term" value="C:vesicle membrane"/>
    <property type="evidence" value="ECO:0007669"/>
    <property type="project" value="TreeGrafter"/>
</dbReference>
<dbReference type="GO" id="GO:0001786">
    <property type="term" value="F:phosphatidylserine binding"/>
    <property type="evidence" value="ECO:0007669"/>
    <property type="project" value="TreeGrafter"/>
</dbReference>
<gene>
    <name evidence="6" type="ORF">CBR_g4462</name>
</gene>
<keyword evidence="2" id="KW-0677">Repeat</keyword>
<dbReference type="Pfam" id="PF00191">
    <property type="entry name" value="Annexin"/>
    <property type="match status" value="3"/>
</dbReference>
<dbReference type="InterPro" id="IPR001464">
    <property type="entry name" value="Annexin"/>
</dbReference>
<organism evidence="6 7">
    <name type="scientific">Chara braunii</name>
    <name type="common">Braun's stonewort</name>
    <dbReference type="NCBI Taxonomy" id="69332"/>
    <lineage>
        <taxon>Eukaryota</taxon>
        <taxon>Viridiplantae</taxon>
        <taxon>Streptophyta</taxon>
        <taxon>Charophyceae</taxon>
        <taxon>Charales</taxon>
        <taxon>Characeae</taxon>
        <taxon>Chara</taxon>
    </lineage>
</organism>
<evidence type="ECO:0000313" key="7">
    <source>
        <dbReference type="Proteomes" id="UP000265515"/>
    </source>
</evidence>
<dbReference type="PRINTS" id="PR00196">
    <property type="entry name" value="ANNEXIN"/>
</dbReference>
<dbReference type="GO" id="GO:0005509">
    <property type="term" value="F:calcium ion binding"/>
    <property type="evidence" value="ECO:0007669"/>
    <property type="project" value="InterPro"/>
</dbReference>
<dbReference type="SUPFAM" id="SSF47874">
    <property type="entry name" value="Annexin"/>
    <property type="match status" value="1"/>
</dbReference>
<dbReference type="AlphaFoldDB" id="A0A388KHV8"/>
<dbReference type="PROSITE" id="PS51897">
    <property type="entry name" value="ANNEXIN_2"/>
    <property type="match status" value="3"/>
</dbReference>
<dbReference type="EMBL" id="BFEA01000118">
    <property type="protein sequence ID" value="GBG69632.1"/>
    <property type="molecule type" value="Genomic_DNA"/>
</dbReference>
<evidence type="ECO:0000256" key="3">
    <source>
        <dbReference type="ARBA" id="ARBA00022837"/>
    </source>
</evidence>
<name>A0A388KHV8_CHABU</name>
<comment type="caution">
    <text evidence="6">The sequence shown here is derived from an EMBL/GenBank/DDBJ whole genome shotgun (WGS) entry which is preliminary data.</text>
</comment>
<dbReference type="InterPro" id="IPR018502">
    <property type="entry name" value="Annexin_repeat"/>
</dbReference>
<keyword evidence="5" id="KW-0111">Calcium/phospholipid-binding</keyword>
<keyword evidence="3" id="KW-0106">Calcium</keyword>
<keyword evidence="4" id="KW-0041">Annexin</keyword>
<dbReference type="Proteomes" id="UP000265515">
    <property type="component" value="Unassembled WGS sequence"/>
</dbReference>
<evidence type="ECO:0000256" key="2">
    <source>
        <dbReference type="ARBA" id="ARBA00022737"/>
    </source>
</evidence>
<dbReference type="FunFam" id="1.10.220.10:FF:000002">
    <property type="entry name" value="Annexin"/>
    <property type="match status" value="1"/>
</dbReference>
<dbReference type="STRING" id="69332.A0A388KHV8"/>
<comment type="similarity">
    <text evidence="1">Belongs to the annexin family.</text>
</comment>
<dbReference type="SMART" id="SM00335">
    <property type="entry name" value="ANX"/>
    <property type="match status" value="4"/>
</dbReference>
<dbReference type="PANTHER" id="PTHR10502:SF102">
    <property type="entry name" value="ANNEXIN B11"/>
    <property type="match status" value="1"/>
</dbReference>
<keyword evidence="7" id="KW-1185">Reference proteome</keyword>
<sequence length="341" mass="37994">MAVLQLGRGYDRFEAEVAAYAFIRALDALVSDDEKAVALGTTWNPAAALEANQDQAVAELIRYTAYPSFSERRAMVETAATLHGRDIVDEVRRKTSGDFQKGLLALVESPAIRDAEWIHKSVSGLLNRKGTAREILCTRTTYQLRAIADAYYLKHGKDMVSDVLGAFSGKERKLYERLLTFDRVESHHADRDQARILAQALYEAGPARWGADEGTFIDILTTESADTIRAVFREYEALYGTSLFTVMDDQFSGNFEKDLLMLSKFLLEPAKAFADIIHKALTGLRTDGGDLVRAIIARKDMDLWQIKEAYELHHGSLMRKVESATSGDFRSLLMAVIASVA</sequence>
<dbReference type="GO" id="GO:0005634">
    <property type="term" value="C:nucleus"/>
    <property type="evidence" value="ECO:0007669"/>
    <property type="project" value="TreeGrafter"/>
</dbReference>
<dbReference type="InterPro" id="IPR037104">
    <property type="entry name" value="Annexin_sf"/>
</dbReference>
<dbReference type="OMA" id="FALMETP"/>
<dbReference type="GO" id="GO:0005737">
    <property type="term" value="C:cytoplasm"/>
    <property type="evidence" value="ECO:0007669"/>
    <property type="project" value="TreeGrafter"/>
</dbReference>
<proteinExistence type="inferred from homology"/>
<dbReference type="Gene3D" id="1.10.220.10">
    <property type="entry name" value="Annexin"/>
    <property type="match status" value="4"/>
</dbReference>
<evidence type="ECO:0000256" key="1">
    <source>
        <dbReference type="ARBA" id="ARBA00007831"/>
    </source>
</evidence>
<evidence type="ECO:0000256" key="4">
    <source>
        <dbReference type="ARBA" id="ARBA00023216"/>
    </source>
</evidence>
<dbReference type="GO" id="GO:0005544">
    <property type="term" value="F:calcium-dependent phospholipid binding"/>
    <property type="evidence" value="ECO:0007669"/>
    <property type="project" value="UniProtKB-KW"/>
</dbReference>
<protein>
    <recommendedName>
        <fullName evidence="8">Annexin</fullName>
    </recommendedName>
</protein>
<evidence type="ECO:0008006" key="8">
    <source>
        <dbReference type="Google" id="ProtNLM"/>
    </source>
</evidence>
<evidence type="ECO:0000313" key="6">
    <source>
        <dbReference type="EMBL" id="GBG69632.1"/>
    </source>
</evidence>
<evidence type="ECO:0000256" key="5">
    <source>
        <dbReference type="ARBA" id="ARBA00023302"/>
    </source>
</evidence>
<accession>A0A388KHV8</accession>
<reference evidence="6 7" key="1">
    <citation type="journal article" date="2018" name="Cell">
        <title>The Chara Genome: Secondary Complexity and Implications for Plant Terrestrialization.</title>
        <authorList>
            <person name="Nishiyama T."/>
            <person name="Sakayama H."/>
            <person name="Vries J.D."/>
            <person name="Buschmann H."/>
            <person name="Saint-Marcoux D."/>
            <person name="Ullrich K.K."/>
            <person name="Haas F.B."/>
            <person name="Vanderstraeten L."/>
            <person name="Becker D."/>
            <person name="Lang D."/>
            <person name="Vosolsobe S."/>
            <person name="Rombauts S."/>
            <person name="Wilhelmsson P.K.I."/>
            <person name="Janitza P."/>
            <person name="Kern R."/>
            <person name="Heyl A."/>
            <person name="Rumpler F."/>
            <person name="Villalobos L.I.A.C."/>
            <person name="Clay J.M."/>
            <person name="Skokan R."/>
            <person name="Toyoda A."/>
            <person name="Suzuki Y."/>
            <person name="Kagoshima H."/>
            <person name="Schijlen E."/>
            <person name="Tajeshwar N."/>
            <person name="Catarino B."/>
            <person name="Hetherington A.J."/>
            <person name="Saltykova A."/>
            <person name="Bonnot C."/>
            <person name="Breuninger H."/>
            <person name="Symeonidi A."/>
            <person name="Radhakrishnan G.V."/>
            <person name="Van Nieuwerburgh F."/>
            <person name="Deforce D."/>
            <person name="Chang C."/>
            <person name="Karol K.G."/>
            <person name="Hedrich R."/>
            <person name="Ulvskov P."/>
            <person name="Glockner G."/>
            <person name="Delwiche C.F."/>
            <person name="Petrasek J."/>
            <person name="Van de Peer Y."/>
            <person name="Friml J."/>
            <person name="Beilby M."/>
            <person name="Dolan L."/>
            <person name="Kohara Y."/>
            <person name="Sugano S."/>
            <person name="Fujiyama A."/>
            <person name="Delaux P.-M."/>
            <person name="Quint M."/>
            <person name="TheiBen G."/>
            <person name="Hagemann M."/>
            <person name="Harholt J."/>
            <person name="Dunand C."/>
            <person name="Zachgo S."/>
            <person name="Langdale J."/>
            <person name="Maumus F."/>
            <person name="Straeten D.V.D."/>
            <person name="Gould S.B."/>
            <person name="Rensing S.A."/>
        </authorList>
    </citation>
    <scope>NUCLEOTIDE SEQUENCE [LARGE SCALE GENOMIC DNA]</scope>
    <source>
        <strain evidence="6 7">S276</strain>
    </source>
</reference>
<dbReference type="PANTHER" id="PTHR10502">
    <property type="entry name" value="ANNEXIN"/>
    <property type="match status" value="1"/>
</dbReference>
<dbReference type="Gramene" id="GBG69632">
    <property type="protein sequence ID" value="GBG69632"/>
    <property type="gene ID" value="CBR_g4462"/>
</dbReference>
<dbReference type="GO" id="GO:0005886">
    <property type="term" value="C:plasma membrane"/>
    <property type="evidence" value="ECO:0007669"/>
    <property type="project" value="TreeGrafter"/>
</dbReference>